<keyword evidence="2" id="KW-1185">Reference proteome</keyword>
<protein>
    <submittedName>
        <fullName evidence="1">Uncharacterized protein</fullName>
    </submittedName>
</protein>
<comment type="caution">
    <text evidence="1">The sequence shown here is derived from an EMBL/GenBank/DDBJ whole genome shotgun (WGS) entry which is preliminary data.</text>
</comment>
<dbReference type="RefSeq" id="WP_160732388.1">
    <property type="nucleotide sequence ID" value="NZ_WTYO01000001.1"/>
</dbReference>
<evidence type="ECO:0000313" key="1">
    <source>
        <dbReference type="EMBL" id="MXO67762.1"/>
    </source>
</evidence>
<name>A0ABW9UYJ6_9SPHN</name>
<proteinExistence type="predicted"/>
<dbReference type="Proteomes" id="UP000444401">
    <property type="component" value="Unassembled WGS sequence"/>
</dbReference>
<reference evidence="1 2" key="1">
    <citation type="submission" date="2019-12" db="EMBL/GenBank/DDBJ databases">
        <title>Genomic-based taxomic classification of the family Erythrobacteraceae.</title>
        <authorList>
            <person name="Xu L."/>
        </authorList>
    </citation>
    <scope>NUCLEOTIDE SEQUENCE [LARGE SCALE GENOMIC DNA]</scope>
    <source>
        <strain evidence="1 2">H32</strain>
    </source>
</reference>
<dbReference type="EMBL" id="WTYO01000001">
    <property type="protein sequence ID" value="MXO67762.1"/>
    <property type="molecule type" value="Genomic_DNA"/>
</dbReference>
<gene>
    <name evidence="1" type="ORF">GRI72_02805</name>
</gene>
<sequence length="151" mass="16952">MTRSSNKAARELLAELEALLRAQKQHCDWTHDKAVAGFMETNGDRILSALRATHSPSEAEVEPLDEWGDCGNLGWCGMGDKSYCTRHNREGWVAAKRALSLPSDKTVELLRERDTLRKLLVEYGDRVRMASAAEHQEIIDAAFDSHLGEMK</sequence>
<evidence type="ECO:0000313" key="2">
    <source>
        <dbReference type="Proteomes" id="UP000444401"/>
    </source>
</evidence>
<accession>A0ABW9UYJ6</accession>
<organism evidence="1 2">
    <name type="scientific">Pelagerythrobacter marinus</name>
    <dbReference type="NCBI Taxonomy" id="538382"/>
    <lineage>
        <taxon>Bacteria</taxon>
        <taxon>Pseudomonadati</taxon>
        <taxon>Pseudomonadota</taxon>
        <taxon>Alphaproteobacteria</taxon>
        <taxon>Sphingomonadales</taxon>
        <taxon>Erythrobacteraceae</taxon>
        <taxon>Pelagerythrobacter</taxon>
    </lineage>
</organism>